<dbReference type="InterPro" id="IPR000433">
    <property type="entry name" value="Znf_ZZ"/>
</dbReference>
<keyword evidence="3" id="KW-0862">Zinc</keyword>
<dbReference type="AlphaFoldDB" id="A0A9P5TN40"/>
<dbReference type="GO" id="GO:0007032">
    <property type="term" value="P:endosome organization"/>
    <property type="evidence" value="ECO:0007669"/>
    <property type="project" value="TreeGrafter"/>
</dbReference>
<evidence type="ECO:0000259" key="6">
    <source>
        <dbReference type="PROSITE" id="PS50135"/>
    </source>
</evidence>
<comment type="caution">
    <text evidence="7">The sequence shown here is derived from an EMBL/GenBank/DDBJ whole genome shotgun (WGS) entry which is preliminary data.</text>
</comment>
<dbReference type="EMBL" id="JADNYJ010000037">
    <property type="protein sequence ID" value="KAF8902205.1"/>
    <property type="molecule type" value="Genomic_DNA"/>
</dbReference>
<dbReference type="GO" id="GO:0016235">
    <property type="term" value="C:aggresome"/>
    <property type="evidence" value="ECO:0007669"/>
    <property type="project" value="TreeGrafter"/>
</dbReference>
<reference evidence="7" key="1">
    <citation type="submission" date="2020-11" db="EMBL/GenBank/DDBJ databases">
        <authorList>
            <consortium name="DOE Joint Genome Institute"/>
            <person name="Ahrendt S."/>
            <person name="Riley R."/>
            <person name="Andreopoulos W."/>
            <person name="LaButti K."/>
            <person name="Pangilinan J."/>
            <person name="Ruiz-duenas F.J."/>
            <person name="Barrasa J.M."/>
            <person name="Sanchez-Garcia M."/>
            <person name="Camarero S."/>
            <person name="Miyauchi S."/>
            <person name="Serrano A."/>
            <person name="Linde D."/>
            <person name="Babiker R."/>
            <person name="Drula E."/>
            <person name="Ayuso-Fernandez I."/>
            <person name="Pacheco R."/>
            <person name="Padilla G."/>
            <person name="Ferreira P."/>
            <person name="Barriuso J."/>
            <person name="Kellner H."/>
            <person name="Castanera R."/>
            <person name="Alfaro M."/>
            <person name="Ramirez L."/>
            <person name="Pisabarro A.G."/>
            <person name="Kuo A."/>
            <person name="Tritt A."/>
            <person name="Lipzen A."/>
            <person name="He G."/>
            <person name="Yan M."/>
            <person name="Ng V."/>
            <person name="Cullen D."/>
            <person name="Martin F."/>
            <person name="Rosso M.-N."/>
            <person name="Henrissat B."/>
            <person name="Hibbett D."/>
            <person name="Martinez A.T."/>
            <person name="Grigoriev I.V."/>
        </authorList>
    </citation>
    <scope>NUCLEOTIDE SEQUENCE</scope>
    <source>
        <strain evidence="7">AH 44721</strain>
    </source>
</reference>
<evidence type="ECO:0000256" key="4">
    <source>
        <dbReference type="PROSITE-ProRule" id="PRU00228"/>
    </source>
</evidence>
<dbReference type="GO" id="GO:0070530">
    <property type="term" value="F:K63-linked polyubiquitin modification-dependent protein binding"/>
    <property type="evidence" value="ECO:0007669"/>
    <property type="project" value="TreeGrafter"/>
</dbReference>
<dbReference type="GO" id="GO:0008270">
    <property type="term" value="F:zinc ion binding"/>
    <property type="evidence" value="ECO:0007669"/>
    <property type="project" value="UniProtKB-KW"/>
</dbReference>
<gene>
    <name evidence="7" type="ORF">CPB84DRAFT_872884</name>
</gene>
<dbReference type="Pfam" id="PF00569">
    <property type="entry name" value="ZZ"/>
    <property type="match status" value="2"/>
</dbReference>
<dbReference type="OrthoDB" id="661148at2759"/>
<evidence type="ECO:0000256" key="2">
    <source>
        <dbReference type="ARBA" id="ARBA00022771"/>
    </source>
</evidence>
<keyword evidence="2 4" id="KW-0863">Zinc-finger</keyword>
<dbReference type="InterPro" id="IPR052260">
    <property type="entry name" value="Autophagy_Rcpt_SigReg"/>
</dbReference>
<proteinExistence type="predicted"/>
<dbReference type="SUPFAM" id="SSF57850">
    <property type="entry name" value="RING/U-box"/>
    <property type="match status" value="2"/>
</dbReference>
<evidence type="ECO:0000256" key="5">
    <source>
        <dbReference type="SAM" id="MobiDB-lite"/>
    </source>
</evidence>
<evidence type="ECO:0000313" key="8">
    <source>
        <dbReference type="Proteomes" id="UP000724874"/>
    </source>
</evidence>
<dbReference type="PANTHER" id="PTHR15090">
    <property type="entry name" value="SEQUESTOSOME 1-RELATED"/>
    <property type="match status" value="1"/>
</dbReference>
<dbReference type="InterPro" id="IPR043145">
    <property type="entry name" value="Znf_ZZ_sf"/>
</dbReference>
<dbReference type="PROSITE" id="PS01357">
    <property type="entry name" value="ZF_ZZ_1"/>
    <property type="match status" value="1"/>
</dbReference>
<dbReference type="SMART" id="SM00291">
    <property type="entry name" value="ZnF_ZZ"/>
    <property type="match status" value="2"/>
</dbReference>
<dbReference type="Proteomes" id="UP000724874">
    <property type="component" value="Unassembled WGS sequence"/>
</dbReference>
<keyword evidence="8" id="KW-1185">Reference proteome</keyword>
<dbReference type="GO" id="GO:0035973">
    <property type="term" value="P:aggrephagy"/>
    <property type="evidence" value="ECO:0007669"/>
    <property type="project" value="TreeGrafter"/>
</dbReference>
<dbReference type="Gene3D" id="3.30.60.90">
    <property type="match status" value="2"/>
</dbReference>
<evidence type="ECO:0000256" key="1">
    <source>
        <dbReference type="ARBA" id="ARBA00022723"/>
    </source>
</evidence>
<dbReference type="GO" id="GO:0000423">
    <property type="term" value="P:mitophagy"/>
    <property type="evidence" value="ECO:0007669"/>
    <property type="project" value="TreeGrafter"/>
</dbReference>
<feature type="region of interest" description="Disordered" evidence="5">
    <location>
        <begin position="125"/>
        <end position="149"/>
    </location>
</feature>
<evidence type="ECO:0000313" key="7">
    <source>
        <dbReference type="EMBL" id="KAF8902205.1"/>
    </source>
</evidence>
<protein>
    <recommendedName>
        <fullName evidence="6">ZZ-type domain-containing protein</fullName>
    </recommendedName>
</protein>
<dbReference type="GO" id="GO:0044753">
    <property type="term" value="C:amphisome"/>
    <property type="evidence" value="ECO:0007669"/>
    <property type="project" value="TreeGrafter"/>
</dbReference>
<dbReference type="GO" id="GO:0005080">
    <property type="term" value="F:protein kinase C binding"/>
    <property type="evidence" value="ECO:0007669"/>
    <property type="project" value="TreeGrafter"/>
</dbReference>
<dbReference type="PROSITE" id="PS50135">
    <property type="entry name" value="ZF_ZZ_2"/>
    <property type="match status" value="1"/>
</dbReference>
<feature type="domain" description="ZZ-type" evidence="6">
    <location>
        <begin position="70"/>
        <end position="125"/>
    </location>
</feature>
<accession>A0A9P5TN40</accession>
<keyword evidence="1" id="KW-0479">Metal-binding</keyword>
<name>A0A9P5TN40_GYMJU</name>
<dbReference type="PANTHER" id="PTHR15090:SF0">
    <property type="entry name" value="SEQUESTOSOME-1"/>
    <property type="match status" value="1"/>
</dbReference>
<organism evidence="7 8">
    <name type="scientific">Gymnopilus junonius</name>
    <name type="common">Spectacular rustgill mushroom</name>
    <name type="synonym">Gymnopilus spectabilis subsp. junonius</name>
    <dbReference type="NCBI Taxonomy" id="109634"/>
    <lineage>
        <taxon>Eukaryota</taxon>
        <taxon>Fungi</taxon>
        <taxon>Dikarya</taxon>
        <taxon>Basidiomycota</taxon>
        <taxon>Agaricomycotina</taxon>
        <taxon>Agaricomycetes</taxon>
        <taxon>Agaricomycetidae</taxon>
        <taxon>Agaricales</taxon>
        <taxon>Agaricineae</taxon>
        <taxon>Hymenogastraceae</taxon>
        <taxon>Gymnopilus</taxon>
    </lineage>
</organism>
<sequence length="252" mass="28529">MPRLQPAVHNAFCNLCEAKIFGERYKCTNCPNFDACTSCFSNLGEKHPGHTFVRVHQQIDYIAKYPPRSMHHATCDNCKKGIIGPRFKCKHPDCPDYDLCEDCEALPIPVHPNTHPLLKMKIPTLHSSSQPPLEEKDTEMEDGSDSTLSTITIRPPDYDAFEFATSAAWPRAVSVILSSQDARDMIKQRQEELMQRWTQARGDNLPSDAYDYLTYSHGIAWPKAIVESTSEANFLLIRRRFLDIMAVSGANL</sequence>
<dbReference type="CDD" id="cd02340">
    <property type="entry name" value="ZZ_NBR1_like"/>
    <property type="match status" value="2"/>
</dbReference>
<evidence type="ECO:0000256" key="3">
    <source>
        <dbReference type="ARBA" id="ARBA00022833"/>
    </source>
</evidence>